<protein>
    <recommendedName>
        <fullName evidence="4">3-keto-disaccharide hydrolase domain-containing protein</fullName>
    </recommendedName>
</protein>
<evidence type="ECO:0000313" key="2">
    <source>
        <dbReference type="EMBL" id="KIX14676.1"/>
    </source>
</evidence>
<feature type="chain" id="PRO_5002244932" description="3-keto-disaccharide hydrolase domain-containing protein" evidence="1">
    <location>
        <begin position="25"/>
        <end position="209"/>
    </location>
</feature>
<dbReference type="Proteomes" id="UP000032233">
    <property type="component" value="Unassembled WGS sequence"/>
</dbReference>
<keyword evidence="1" id="KW-0732">Signal</keyword>
<accession>A0A0D2JG28</accession>
<keyword evidence="3" id="KW-1185">Reference proteome</keyword>
<dbReference type="EMBL" id="AZAC01000010">
    <property type="protein sequence ID" value="KIX14676.1"/>
    <property type="molecule type" value="Genomic_DNA"/>
</dbReference>
<dbReference type="OrthoDB" id="213351at2"/>
<comment type="caution">
    <text evidence="2">The sequence shown here is derived from an EMBL/GenBank/DDBJ whole genome shotgun (WGS) entry which is preliminary data.</text>
</comment>
<dbReference type="RefSeq" id="WP_044347869.1">
    <property type="nucleotide sequence ID" value="NZ_AZAC01000010.1"/>
</dbReference>
<reference evidence="2 3" key="1">
    <citation type="submission" date="2013-11" db="EMBL/GenBank/DDBJ databases">
        <title>Metagenomic analysis of a methanogenic consortium involved in long chain n-alkane degradation.</title>
        <authorList>
            <person name="Davidova I.A."/>
            <person name="Callaghan A.V."/>
            <person name="Wawrik B."/>
            <person name="Pruitt S."/>
            <person name="Marks C."/>
            <person name="Duncan K.E."/>
            <person name="Suflita J.M."/>
        </authorList>
    </citation>
    <scope>NUCLEOTIDE SEQUENCE [LARGE SCALE GENOMIC DNA]</scope>
    <source>
        <strain evidence="2 3">SPR</strain>
    </source>
</reference>
<gene>
    <name evidence="2" type="ORF">X474_08500</name>
</gene>
<evidence type="ECO:0000256" key="1">
    <source>
        <dbReference type="SAM" id="SignalP"/>
    </source>
</evidence>
<name>A0A0D2JG28_9BACT</name>
<dbReference type="AlphaFoldDB" id="A0A0D2JG28"/>
<evidence type="ECO:0000313" key="3">
    <source>
        <dbReference type="Proteomes" id="UP000032233"/>
    </source>
</evidence>
<sequence>MKKSIVLVFLLFSALVFSTSVALAQEVIQSFSGNGSKNTRPFTVQDGWEIQWDARGAIFQVFLHNANGEMVGVPANQQGAGKGASYQAKGGKYYLMVNAVGPWKVKLVNLSKQASAPKTKPKPGYIASFKGNGAKTTRPFEAPNGWEIQWDARGAVFQVFLHNANGEMAGVPANQQGAGKGASYQAKGGKYYLMVNAMGAWRIKIVKVD</sequence>
<organism evidence="2 3">
    <name type="scientific">Dethiosulfatarculus sandiegensis</name>
    <dbReference type="NCBI Taxonomy" id="1429043"/>
    <lineage>
        <taxon>Bacteria</taxon>
        <taxon>Pseudomonadati</taxon>
        <taxon>Thermodesulfobacteriota</taxon>
        <taxon>Desulfarculia</taxon>
        <taxon>Desulfarculales</taxon>
        <taxon>Desulfarculaceae</taxon>
        <taxon>Dethiosulfatarculus</taxon>
    </lineage>
</organism>
<proteinExistence type="predicted"/>
<evidence type="ECO:0008006" key="4">
    <source>
        <dbReference type="Google" id="ProtNLM"/>
    </source>
</evidence>
<dbReference type="InParanoid" id="A0A0D2JG28"/>
<feature type="signal peptide" evidence="1">
    <location>
        <begin position="1"/>
        <end position="24"/>
    </location>
</feature>